<sequence length="142" mass="15364">MVGVHPYWTSDCRAIASSGPGRYGSSVSIHSRSSQRRKLLFLLLFLTTRSATGGDSFSPDCGGVRARPSVRTSDFRRLCACLTRVPCVTKTATRLPSVAVTSEDPLYSRRPDAAVLWIIPEHVLCPGPIFAARRGIVEGLCG</sequence>
<dbReference type="EMBL" id="KV426199">
    <property type="protein sequence ID" value="KZV85130.1"/>
    <property type="molecule type" value="Genomic_DNA"/>
</dbReference>
<dbReference type="Proteomes" id="UP000077266">
    <property type="component" value="Unassembled WGS sequence"/>
</dbReference>
<dbReference type="AlphaFoldDB" id="A0A165DQL7"/>
<evidence type="ECO:0000313" key="2">
    <source>
        <dbReference type="Proteomes" id="UP000077266"/>
    </source>
</evidence>
<keyword evidence="2" id="KW-1185">Reference proteome</keyword>
<reference evidence="1 2" key="1">
    <citation type="journal article" date="2016" name="Mol. Biol. Evol.">
        <title>Comparative Genomics of Early-Diverging Mushroom-Forming Fungi Provides Insights into the Origins of Lignocellulose Decay Capabilities.</title>
        <authorList>
            <person name="Nagy L.G."/>
            <person name="Riley R."/>
            <person name="Tritt A."/>
            <person name="Adam C."/>
            <person name="Daum C."/>
            <person name="Floudas D."/>
            <person name="Sun H."/>
            <person name="Yadav J.S."/>
            <person name="Pangilinan J."/>
            <person name="Larsson K.H."/>
            <person name="Matsuura K."/>
            <person name="Barry K."/>
            <person name="Labutti K."/>
            <person name="Kuo R."/>
            <person name="Ohm R.A."/>
            <person name="Bhattacharya S.S."/>
            <person name="Shirouzu T."/>
            <person name="Yoshinaga Y."/>
            <person name="Martin F.M."/>
            <person name="Grigoriev I.V."/>
            <person name="Hibbett D.S."/>
        </authorList>
    </citation>
    <scope>NUCLEOTIDE SEQUENCE [LARGE SCALE GENOMIC DNA]</scope>
    <source>
        <strain evidence="1 2">HHB12029</strain>
    </source>
</reference>
<proteinExistence type="predicted"/>
<organism evidence="1 2">
    <name type="scientific">Exidia glandulosa HHB12029</name>
    <dbReference type="NCBI Taxonomy" id="1314781"/>
    <lineage>
        <taxon>Eukaryota</taxon>
        <taxon>Fungi</taxon>
        <taxon>Dikarya</taxon>
        <taxon>Basidiomycota</taxon>
        <taxon>Agaricomycotina</taxon>
        <taxon>Agaricomycetes</taxon>
        <taxon>Auriculariales</taxon>
        <taxon>Exidiaceae</taxon>
        <taxon>Exidia</taxon>
    </lineage>
</organism>
<name>A0A165DQL7_EXIGL</name>
<protein>
    <submittedName>
        <fullName evidence="1">Uncharacterized protein</fullName>
    </submittedName>
</protein>
<evidence type="ECO:0000313" key="1">
    <source>
        <dbReference type="EMBL" id="KZV85130.1"/>
    </source>
</evidence>
<dbReference type="InParanoid" id="A0A165DQL7"/>
<accession>A0A165DQL7</accession>
<gene>
    <name evidence="1" type="ORF">EXIGLDRAFT_265056</name>
</gene>